<feature type="domain" description="Nudix hydrolase" evidence="3">
    <location>
        <begin position="25"/>
        <end position="149"/>
    </location>
</feature>
<dbReference type="Gene3D" id="3.90.79.10">
    <property type="entry name" value="Nucleoside Triphosphate Pyrophosphohydrolase"/>
    <property type="match status" value="1"/>
</dbReference>
<dbReference type="PANTHER" id="PTHR43046:SF2">
    <property type="entry name" value="8-OXO-DGTP DIPHOSPHATASE-RELATED"/>
    <property type="match status" value="1"/>
</dbReference>
<keyword evidence="5" id="KW-1185">Reference proteome</keyword>
<organism evidence="4 5">
    <name type="scientific">Halobacillus shinanisalinarum</name>
    <dbReference type="NCBI Taxonomy" id="2932258"/>
    <lineage>
        <taxon>Bacteria</taxon>
        <taxon>Bacillati</taxon>
        <taxon>Bacillota</taxon>
        <taxon>Bacilli</taxon>
        <taxon>Bacillales</taxon>
        <taxon>Bacillaceae</taxon>
        <taxon>Halobacillus</taxon>
    </lineage>
</organism>
<keyword evidence="2" id="KW-0378">Hydrolase</keyword>
<comment type="cofactor">
    <cofactor evidence="1">
        <name>Mg(2+)</name>
        <dbReference type="ChEBI" id="CHEBI:18420"/>
    </cofactor>
</comment>
<proteinExistence type="predicted"/>
<dbReference type="PROSITE" id="PS51462">
    <property type="entry name" value="NUDIX"/>
    <property type="match status" value="1"/>
</dbReference>
<evidence type="ECO:0000256" key="2">
    <source>
        <dbReference type="ARBA" id="ARBA00022801"/>
    </source>
</evidence>
<dbReference type="InterPro" id="IPR000086">
    <property type="entry name" value="NUDIX_hydrolase_dom"/>
</dbReference>
<protein>
    <submittedName>
        <fullName evidence="4">NUDIX domain-containing protein</fullName>
    </submittedName>
</protein>
<dbReference type="Pfam" id="PF00293">
    <property type="entry name" value="NUDIX"/>
    <property type="match status" value="1"/>
</dbReference>
<dbReference type="RefSeq" id="WP_244754858.1">
    <property type="nucleotide sequence ID" value="NZ_CP095074.1"/>
</dbReference>
<dbReference type="SUPFAM" id="SSF55811">
    <property type="entry name" value="Nudix"/>
    <property type="match status" value="1"/>
</dbReference>
<dbReference type="InterPro" id="IPR015797">
    <property type="entry name" value="NUDIX_hydrolase-like_dom_sf"/>
</dbReference>
<accession>A0ABY4H3K2</accession>
<evidence type="ECO:0000256" key="1">
    <source>
        <dbReference type="ARBA" id="ARBA00001946"/>
    </source>
</evidence>
<evidence type="ECO:0000313" key="4">
    <source>
        <dbReference type="EMBL" id="UOQ95003.1"/>
    </source>
</evidence>
<dbReference type="EMBL" id="CP095074">
    <property type="protein sequence ID" value="UOQ95003.1"/>
    <property type="molecule type" value="Genomic_DNA"/>
</dbReference>
<dbReference type="PANTHER" id="PTHR43046">
    <property type="entry name" value="GDP-MANNOSE MANNOSYL HYDROLASE"/>
    <property type="match status" value="1"/>
</dbReference>
<gene>
    <name evidence="4" type="ORF">MUO14_08780</name>
</gene>
<evidence type="ECO:0000259" key="3">
    <source>
        <dbReference type="PROSITE" id="PS51462"/>
    </source>
</evidence>
<name>A0ABY4H3K2_9BACI</name>
<evidence type="ECO:0000313" key="5">
    <source>
        <dbReference type="Proteomes" id="UP000831880"/>
    </source>
</evidence>
<dbReference type="Proteomes" id="UP000831880">
    <property type="component" value="Chromosome"/>
</dbReference>
<sequence length="149" mass="17330">MARVRNKNGREFLEFISLKEKGLDRYSPVAGSIAVLKHGGNYLLCYNIWRKQWEIPAGRREGDETPRECAIRELYEETVQQVTELEFKGLMKVKDLSGGIIKYNPVYFTKISERQPFKENEETSGILLWDKKKEIGDIDAVDLQILNYI</sequence>
<reference evidence="4 5" key="1">
    <citation type="submission" date="2022-04" db="EMBL/GenBank/DDBJ databases">
        <title>Halobacillus sp. isolated from saltern.</title>
        <authorList>
            <person name="Won M."/>
            <person name="Lee C.-M."/>
            <person name="Woen H.-Y."/>
            <person name="Kwon S.-W."/>
        </authorList>
    </citation>
    <scope>NUCLEOTIDE SEQUENCE [LARGE SCALE GENOMIC DNA]</scope>
    <source>
        <strain evidence="4 5">SSTM10-2</strain>
    </source>
</reference>